<sequence>MYDQWEGVLFFGFGSAGNDLLFSNGTARVSYDLVNAKTFVSFEIYQRSASSPVSRTSAVFISHFKTGVKYTISTKNRTCEKGSLSTTNMTTYCASEFHDSGGHPRGRIGGSMAVTNVDILEETIYSTIYQDASNCMPLFAWGLLRAPGLGIAAGADFLDLEEGIRDPSVFTPPSYCPEQMSGKEDDSWFLGLSSLFNKKTALSSQSSSPFF</sequence>
<dbReference type="PANTHER" id="PTHR10697:SF13">
    <property type="entry name" value="RICIN B LECTIN DOMAIN-CONTAINING PROTEIN"/>
    <property type="match status" value="1"/>
</dbReference>
<name>A0A210PUG3_MIZYE</name>
<accession>A0A210PUG3</accession>
<dbReference type="OrthoDB" id="6084362at2759"/>
<dbReference type="GO" id="GO:0005764">
    <property type="term" value="C:lysosome"/>
    <property type="evidence" value="ECO:0007669"/>
    <property type="project" value="TreeGrafter"/>
</dbReference>
<dbReference type="InterPro" id="IPR001299">
    <property type="entry name" value="Ependymin"/>
</dbReference>
<proteinExistence type="predicted"/>
<comment type="caution">
    <text evidence="1">The sequence shown here is derived from an EMBL/GenBank/DDBJ whole genome shotgun (WGS) entry which is preliminary data.</text>
</comment>
<protein>
    <submittedName>
        <fullName evidence="1">Uncharacterized protein</fullName>
    </submittedName>
</protein>
<keyword evidence="2" id="KW-1185">Reference proteome</keyword>
<dbReference type="GO" id="GO:0005509">
    <property type="term" value="F:calcium ion binding"/>
    <property type="evidence" value="ECO:0007669"/>
    <property type="project" value="InterPro"/>
</dbReference>
<dbReference type="AlphaFoldDB" id="A0A210PUG3"/>
<dbReference type="GO" id="GO:0007160">
    <property type="term" value="P:cell-matrix adhesion"/>
    <property type="evidence" value="ECO:0007669"/>
    <property type="project" value="InterPro"/>
</dbReference>
<dbReference type="Proteomes" id="UP000242188">
    <property type="component" value="Unassembled WGS sequence"/>
</dbReference>
<evidence type="ECO:0000313" key="2">
    <source>
        <dbReference type="Proteomes" id="UP000242188"/>
    </source>
</evidence>
<evidence type="ECO:0000313" key="1">
    <source>
        <dbReference type="EMBL" id="OWF40095.1"/>
    </source>
</evidence>
<dbReference type="PANTHER" id="PTHR10697">
    <property type="entry name" value="MAMMALIAN EPENDYMIN-RELATED PROTEIN 1"/>
    <property type="match status" value="1"/>
</dbReference>
<dbReference type="EMBL" id="NEDP02005488">
    <property type="protein sequence ID" value="OWF40095.1"/>
    <property type="molecule type" value="Genomic_DNA"/>
</dbReference>
<dbReference type="GO" id="GO:0005576">
    <property type="term" value="C:extracellular region"/>
    <property type="evidence" value="ECO:0007669"/>
    <property type="project" value="InterPro"/>
</dbReference>
<gene>
    <name evidence="1" type="ORF">KP79_PYT06493</name>
</gene>
<dbReference type="Pfam" id="PF00811">
    <property type="entry name" value="Ependymin"/>
    <property type="match status" value="1"/>
</dbReference>
<organism evidence="1 2">
    <name type="scientific">Mizuhopecten yessoensis</name>
    <name type="common">Japanese scallop</name>
    <name type="synonym">Patinopecten yessoensis</name>
    <dbReference type="NCBI Taxonomy" id="6573"/>
    <lineage>
        <taxon>Eukaryota</taxon>
        <taxon>Metazoa</taxon>
        <taxon>Spiralia</taxon>
        <taxon>Lophotrochozoa</taxon>
        <taxon>Mollusca</taxon>
        <taxon>Bivalvia</taxon>
        <taxon>Autobranchia</taxon>
        <taxon>Pteriomorphia</taxon>
        <taxon>Pectinida</taxon>
        <taxon>Pectinoidea</taxon>
        <taxon>Pectinidae</taxon>
        <taxon>Mizuhopecten</taxon>
    </lineage>
</organism>
<reference evidence="1 2" key="1">
    <citation type="journal article" date="2017" name="Nat. Ecol. Evol.">
        <title>Scallop genome provides insights into evolution of bilaterian karyotype and development.</title>
        <authorList>
            <person name="Wang S."/>
            <person name="Zhang J."/>
            <person name="Jiao W."/>
            <person name="Li J."/>
            <person name="Xun X."/>
            <person name="Sun Y."/>
            <person name="Guo X."/>
            <person name="Huan P."/>
            <person name="Dong B."/>
            <person name="Zhang L."/>
            <person name="Hu X."/>
            <person name="Sun X."/>
            <person name="Wang J."/>
            <person name="Zhao C."/>
            <person name="Wang Y."/>
            <person name="Wang D."/>
            <person name="Huang X."/>
            <person name="Wang R."/>
            <person name="Lv J."/>
            <person name="Li Y."/>
            <person name="Zhang Z."/>
            <person name="Liu B."/>
            <person name="Lu W."/>
            <person name="Hui Y."/>
            <person name="Liang J."/>
            <person name="Zhou Z."/>
            <person name="Hou R."/>
            <person name="Li X."/>
            <person name="Liu Y."/>
            <person name="Li H."/>
            <person name="Ning X."/>
            <person name="Lin Y."/>
            <person name="Zhao L."/>
            <person name="Xing Q."/>
            <person name="Dou J."/>
            <person name="Li Y."/>
            <person name="Mao J."/>
            <person name="Guo H."/>
            <person name="Dou H."/>
            <person name="Li T."/>
            <person name="Mu C."/>
            <person name="Jiang W."/>
            <person name="Fu Q."/>
            <person name="Fu X."/>
            <person name="Miao Y."/>
            <person name="Liu J."/>
            <person name="Yu Q."/>
            <person name="Li R."/>
            <person name="Liao H."/>
            <person name="Li X."/>
            <person name="Kong Y."/>
            <person name="Jiang Z."/>
            <person name="Chourrout D."/>
            <person name="Li R."/>
            <person name="Bao Z."/>
        </authorList>
    </citation>
    <scope>NUCLEOTIDE SEQUENCE [LARGE SCALE GENOMIC DNA]</scope>
    <source>
        <strain evidence="1 2">PY_sf001</strain>
    </source>
</reference>